<reference evidence="4" key="1">
    <citation type="submission" date="2017-09" db="EMBL/GenBank/DDBJ databases">
        <title>Depth-based differentiation of microbial function through sediment-hosted aquifers and enrichment of novel symbionts in the deep terrestrial subsurface.</title>
        <authorList>
            <person name="Probst A.J."/>
            <person name="Ladd B."/>
            <person name="Jarett J.K."/>
            <person name="Geller-Mcgrath D.E."/>
            <person name="Sieber C.M.K."/>
            <person name="Emerson J.B."/>
            <person name="Anantharaman K."/>
            <person name="Thomas B.C."/>
            <person name="Malmstrom R."/>
            <person name="Stieglmeier M."/>
            <person name="Klingl A."/>
            <person name="Woyke T."/>
            <person name="Ryan C.M."/>
            <person name="Banfield J.F."/>
        </authorList>
    </citation>
    <scope>NUCLEOTIDE SEQUENCE [LARGE SCALE GENOMIC DNA]</scope>
</reference>
<comment type="caution">
    <text evidence="3">The sequence shown here is derived from an EMBL/GenBank/DDBJ whole genome shotgun (WGS) entry which is preliminary data.</text>
</comment>
<comment type="function">
    <text evidence="2">One of several proteins that assist in the late maturation steps of the functional core of the 30S ribosomal subunit. Associates with free 30S ribosomal subunits (but not with 30S subunits that are part of 70S ribosomes or polysomes). Required for efficient processing of 16S rRNA. May interact with the 5'-terminal helix region of 16S rRNA.</text>
</comment>
<dbReference type="InterPro" id="IPR000238">
    <property type="entry name" value="RbfA"/>
</dbReference>
<comment type="subcellular location">
    <subcellularLocation>
        <location evidence="2">Cytoplasm</location>
    </subcellularLocation>
</comment>
<dbReference type="InterPro" id="IPR023799">
    <property type="entry name" value="RbfA_dom_sf"/>
</dbReference>
<proteinExistence type="inferred from homology"/>
<gene>
    <name evidence="2 3" type="primary">rbfA</name>
    <name evidence="3" type="ORF">COX77_00510</name>
</gene>
<dbReference type="InterPro" id="IPR015946">
    <property type="entry name" value="KH_dom-like_a/b"/>
</dbReference>
<dbReference type="Pfam" id="PF02033">
    <property type="entry name" value="RBFA"/>
    <property type="match status" value="1"/>
</dbReference>
<evidence type="ECO:0000256" key="1">
    <source>
        <dbReference type="ARBA" id="ARBA00022517"/>
    </source>
</evidence>
<comment type="subunit">
    <text evidence="2">Monomer. Binds 30S ribosomal subunits, but not 50S ribosomal subunits or 70S ribosomes.</text>
</comment>
<protein>
    <recommendedName>
        <fullName evidence="2">Ribosome-binding factor A</fullName>
    </recommendedName>
</protein>
<comment type="similarity">
    <text evidence="2">Belongs to the RbfA family.</text>
</comment>
<dbReference type="GO" id="GO:0005737">
    <property type="term" value="C:cytoplasm"/>
    <property type="evidence" value="ECO:0007669"/>
    <property type="project" value="UniProtKB-SubCell"/>
</dbReference>
<dbReference type="AlphaFoldDB" id="A0A2M7VGH3"/>
<dbReference type="SUPFAM" id="SSF89919">
    <property type="entry name" value="Ribosome-binding factor A, RbfA"/>
    <property type="match status" value="1"/>
</dbReference>
<organism evidence="3 4">
    <name type="scientific">Candidatus Komeilibacteria bacterium CG_4_10_14_0_2_um_filter_37_10</name>
    <dbReference type="NCBI Taxonomy" id="1974470"/>
    <lineage>
        <taxon>Bacteria</taxon>
        <taxon>Candidatus Komeiliibacteriota</taxon>
    </lineage>
</organism>
<dbReference type="Gene3D" id="3.30.300.20">
    <property type="match status" value="1"/>
</dbReference>
<keyword evidence="2" id="KW-0963">Cytoplasm</keyword>
<keyword evidence="1 2" id="KW-0690">Ribosome biogenesis</keyword>
<accession>A0A2M7VGH3</accession>
<dbReference type="HAMAP" id="MF_00003">
    <property type="entry name" value="RbfA"/>
    <property type="match status" value="1"/>
</dbReference>
<dbReference type="EMBL" id="PFPO01000012">
    <property type="protein sequence ID" value="PIZ99767.1"/>
    <property type="molecule type" value="Genomic_DNA"/>
</dbReference>
<dbReference type="GO" id="GO:0030490">
    <property type="term" value="P:maturation of SSU-rRNA"/>
    <property type="evidence" value="ECO:0007669"/>
    <property type="project" value="UniProtKB-UniRule"/>
</dbReference>
<evidence type="ECO:0000256" key="2">
    <source>
        <dbReference type="HAMAP-Rule" id="MF_00003"/>
    </source>
</evidence>
<evidence type="ECO:0000313" key="3">
    <source>
        <dbReference type="EMBL" id="PIZ99767.1"/>
    </source>
</evidence>
<dbReference type="Proteomes" id="UP000230405">
    <property type="component" value="Unassembled WGS sequence"/>
</dbReference>
<name>A0A2M7VGH3_9BACT</name>
<dbReference type="NCBIfam" id="TIGR00082">
    <property type="entry name" value="rbfA"/>
    <property type="match status" value="1"/>
</dbReference>
<sequence>MSSRVLQLNSLILHNLNEIIIREIEVPPNSLATVTNVDVTPDLSYATVYLSILPINKQGTVLKKFNSQQKQLQYLLNKTLRLPKFPHLRFRIDDIELKNRVIERELDQLP</sequence>
<evidence type="ECO:0000313" key="4">
    <source>
        <dbReference type="Proteomes" id="UP000230405"/>
    </source>
</evidence>